<evidence type="ECO:0000313" key="2">
    <source>
        <dbReference type="Proteomes" id="UP001501442"/>
    </source>
</evidence>
<keyword evidence="2" id="KW-1185">Reference proteome</keyword>
<protein>
    <submittedName>
        <fullName evidence="1">Uncharacterized protein</fullName>
    </submittedName>
</protein>
<reference evidence="2" key="1">
    <citation type="journal article" date="2019" name="Int. J. Syst. Evol. Microbiol.">
        <title>The Global Catalogue of Microorganisms (GCM) 10K type strain sequencing project: providing services to taxonomists for standard genome sequencing and annotation.</title>
        <authorList>
            <consortium name="The Broad Institute Genomics Platform"/>
            <consortium name="The Broad Institute Genome Sequencing Center for Infectious Disease"/>
            <person name="Wu L."/>
            <person name="Ma J."/>
        </authorList>
    </citation>
    <scope>NUCLEOTIDE SEQUENCE [LARGE SCALE GENOMIC DNA]</scope>
    <source>
        <strain evidence="2">JCM 17939</strain>
    </source>
</reference>
<gene>
    <name evidence="1" type="ORF">GCM10023196_091790</name>
</gene>
<dbReference type="Proteomes" id="UP001501442">
    <property type="component" value="Unassembled WGS sequence"/>
</dbReference>
<organism evidence="1 2">
    <name type="scientific">Actinoallomurus vinaceus</name>
    <dbReference type="NCBI Taxonomy" id="1080074"/>
    <lineage>
        <taxon>Bacteria</taxon>
        <taxon>Bacillati</taxon>
        <taxon>Actinomycetota</taxon>
        <taxon>Actinomycetes</taxon>
        <taxon>Streptosporangiales</taxon>
        <taxon>Thermomonosporaceae</taxon>
        <taxon>Actinoallomurus</taxon>
    </lineage>
</organism>
<name>A0ABP8URF4_9ACTN</name>
<proteinExistence type="predicted"/>
<comment type="caution">
    <text evidence="1">The sequence shown here is derived from an EMBL/GenBank/DDBJ whole genome shotgun (WGS) entry which is preliminary data.</text>
</comment>
<sequence>MALGLTLGVAAGRASAETEDWKQSPLPVSDANIVTIAQPDQHTTWAAGATVTAVPGKEGALMFKPLLLAKDERTDQGWKVVSIPDDTTYNRINAMSTRGPDDAWLVGDNDTRAGSGNAILTEHWDGTAWYKVTAPVPADTVSAGFLSVAAVGPNDAWAAGWRQTQDSVPGLLEHWDGTAWNQAALPAGTDDLILNAVAATAADDIWVAGYHNSTDQPALLHGDGHSWQLVNLPKTGRYGELNTLAVGGRNDVWAAGRTALTATDGGSPLLEHWNGRSWQAVKAPGTGEVRGAALTSRGLTLVGDHLDGPAPYGWRFDGTQWESLGLPTFGSENTSLLAVADTRDGLVSVGAYKNADEYLVHPLMLTSTAP</sequence>
<accession>A0ABP8URF4</accession>
<dbReference type="EMBL" id="BAABHK010000020">
    <property type="protein sequence ID" value="GAA4637549.1"/>
    <property type="molecule type" value="Genomic_DNA"/>
</dbReference>
<evidence type="ECO:0000313" key="1">
    <source>
        <dbReference type="EMBL" id="GAA4637549.1"/>
    </source>
</evidence>